<dbReference type="AlphaFoldDB" id="A0A820QVE5"/>
<evidence type="ECO:0000313" key="3">
    <source>
        <dbReference type="Proteomes" id="UP000663868"/>
    </source>
</evidence>
<reference evidence="2" key="1">
    <citation type="submission" date="2021-02" db="EMBL/GenBank/DDBJ databases">
        <authorList>
            <person name="Nowell W R."/>
        </authorList>
    </citation>
    <scope>NUCLEOTIDE SEQUENCE</scope>
</reference>
<name>A0A820QVE5_9BILA</name>
<dbReference type="InterPro" id="IPR051342">
    <property type="entry name" value="PDZ_scaffold"/>
</dbReference>
<dbReference type="SUPFAM" id="SSF50156">
    <property type="entry name" value="PDZ domain-like"/>
    <property type="match status" value="1"/>
</dbReference>
<proteinExistence type="predicted"/>
<feature type="non-terminal residue" evidence="2">
    <location>
        <position position="1"/>
    </location>
</feature>
<sequence length="137" mass="15746">SSVQLKVRRYLDGVKHEKIKEMISLESSHQIEEKIEFQNRANINDQINQKWIKSLGNNYDIVIIDLYKPDNGSLGITLEGTIDVENGEEVGAHHYIRTLLADGLIGIEGTLKPGDELLEVKIKNRFLFYLIFIFFID</sequence>
<protein>
    <recommendedName>
        <fullName evidence="1">PDZ domain-containing protein</fullName>
    </recommendedName>
</protein>
<comment type="caution">
    <text evidence="2">The sequence shown here is derived from an EMBL/GenBank/DDBJ whole genome shotgun (WGS) entry which is preliminary data.</text>
</comment>
<evidence type="ECO:0000259" key="1">
    <source>
        <dbReference type="PROSITE" id="PS50106"/>
    </source>
</evidence>
<dbReference type="PANTHER" id="PTHR19964:SF92">
    <property type="entry name" value="PATJ HOMOLOG"/>
    <property type="match status" value="1"/>
</dbReference>
<dbReference type="Gene3D" id="2.30.42.10">
    <property type="match status" value="1"/>
</dbReference>
<gene>
    <name evidence="2" type="ORF">KXQ929_LOCUS52560</name>
</gene>
<evidence type="ECO:0000313" key="2">
    <source>
        <dbReference type="EMBL" id="CAF4427158.1"/>
    </source>
</evidence>
<dbReference type="InterPro" id="IPR036034">
    <property type="entry name" value="PDZ_sf"/>
</dbReference>
<organism evidence="2 3">
    <name type="scientific">Adineta steineri</name>
    <dbReference type="NCBI Taxonomy" id="433720"/>
    <lineage>
        <taxon>Eukaryota</taxon>
        <taxon>Metazoa</taxon>
        <taxon>Spiralia</taxon>
        <taxon>Gnathifera</taxon>
        <taxon>Rotifera</taxon>
        <taxon>Eurotatoria</taxon>
        <taxon>Bdelloidea</taxon>
        <taxon>Adinetida</taxon>
        <taxon>Adinetidae</taxon>
        <taxon>Adineta</taxon>
    </lineage>
</organism>
<dbReference type="InterPro" id="IPR001478">
    <property type="entry name" value="PDZ"/>
</dbReference>
<feature type="domain" description="PDZ" evidence="1">
    <location>
        <begin position="63"/>
        <end position="120"/>
    </location>
</feature>
<dbReference type="PROSITE" id="PS50106">
    <property type="entry name" value="PDZ"/>
    <property type="match status" value="1"/>
</dbReference>
<dbReference type="EMBL" id="CAJOBB010028050">
    <property type="protein sequence ID" value="CAF4427158.1"/>
    <property type="molecule type" value="Genomic_DNA"/>
</dbReference>
<accession>A0A820QVE5</accession>
<dbReference type="PANTHER" id="PTHR19964">
    <property type="entry name" value="MULTIPLE PDZ DOMAIN PROTEIN"/>
    <property type="match status" value="1"/>
</dbReference>
<dbReference type="Proteomes" id="UP000663868">
    <property type="component" value="Unassembled WGS sequence"/>
</dbReference>